<feature type="compositionally biased region" description="Low complexity" evidence="3">
    <location>
        <begin position="1423"/>
        <end position="1437"/>
    </location>
</feature>
<feature type="transmembrane region" description="Helical" evidence="4">
    <location>
        <begin position="1962"/>
        <end position="1982"/>
    </location>
</feature>
<dbReference type="GO" id="GO:0009881">
    <property type="term" value="F:photoreceptor activity"/>
    <property type="evidence" value="ECO:0007669"/>
    <property type="project" value="UniProtKB-KW"/>
</dbReference>
<feature type="transmembrane region" description="Helical" evidence="4">
    <location>
        <begin position="238"/>
        <end position="259"/>
    </location>
</feature>
<dbReference type="Proteomes" id="UP000612055">
    <property type="component" value="Unassembled WGS sequence"/>
</dbReference>
<feature type="transmembrane region" description="Helical" evidence="4">
    <location>
        <begin position="2368"/>
        <end position="2394"/>
    </location>
</feature>
<feature type="region of interest" description="Disordered" evidence="3">
    <location>
        <begin position="815"/>
        <end position="840"/>
    </location>
</feature>
<organism evidence="6 7">
    <name type="scientific">Edaphochlamys debaryana</name>
    <dbReference type="NCBI Taxonomy" id="47281"/>
    <lineage>
        <taxon>Eukaryota</taxon>
        <taxon>Viridiplantae</taxon>
        <taxon>Chlorophyta</taxon>
        <taxon>core chlorophytes</taxon>
        <taxon>Chlorophyceae</taxon>
        <taxon>CS clade</taxon>
        <taxon>Chlamydomonadales</taxon>
        <taxon>Chlamydomonadales incertae sedis</taxon>
        <taxon>Edaphochlamys</taxon>
    </lineage>
</organism>
<dbReference type="SUPFAM" id="SSF55785">
    <property type="entry name" value="PYP-like sensor domain (PAS domain)"/>
    <property type="match status" value="1"/>
</dbReference>
<feature type="region of interest" description="Disordered" evidence="3">
    <location>
        <begin position="1466"/>
        <end position="1542"/>
    </location>
</feature>
<feature type="compositionally biased region" description="Low complexity" evidence="3">
    <location>
        <begin position="8"/>
        <end position="20"/>
    </location>
</feature>
<dbReference type="PROSITE" id="PS50112">
    <property type="entry name" value="PAS"/>
    <property type="match status" value="1"/>
</dbReference>
<gene>
    <name evidence="6" type="ORF">HYH03_007274</name>
</gene>
<evidence type="ECO:0000259" key="5">
    <source>
        <dbReference type="PROSITE" id="PS50112"/>
    </source>
</evidence>
<feature type="compositionally biased region" description="Gly residues" evidence="3">
    <location>
        <begin position="934"/>
        <end position="946"/>
    </location>
</feature>
<dbReference type="SMART" id="SM00091">
    <property type="entry name" value="PAS"/>
    <property type="match status" value="2"/>
</dbReference>
<feature type="region of interest" description="Disordered" evidence="3">
    <location>
        <begin position="1"/>
        <end position="23"/>
    </location>
</feature>
<evidence type="ECO:0000313" key="6">
    <source>
        <dbReference type="EMBL" id="KAG2494506.1"/>
    </source>
</evidence>
<dbReference type="InterPro" id="IPR000014">
    <property type="entry name" value="PAS"/>
</dbReference>
<feature type="compositionally biased region" description="Basic and acidic residues" evidence="3">
    <location>
        <begin position="1594"/>
        <end position="1607"/>
    </location>
</feature>
<feature type="compositionally biased region" description="Basic and acidic residues" evidence="3">
    <location>
        <begin position="2059"/>
        <end position="2076"/>
    </location>
</feature>
<evidence type="ECO:0000313" key="7">
    <source>
        <dbReference type="Proteomes" id="UP000612055"/>
    </source>
</evidence>
<name>A0A835Y231_9CHLO</name>
<dbReference type="EMBL" id="JAEHOE010000030">
    <property type="protein sequence ID" value="KAG2494506.1"/>
    <property type="molecule type" value="Genomic_DNA"/>
</dbReference>
<feature type="transmembrane region" description="Helical" evidence="4">
    <location>
        <begin position="1761"/>
        <end position="1783"/>
    </location>
</feature>
<protein>
    <recommendedName>
        <fullName evidence="5">PAS domain-containing protein</fullName>
    </recommendedName>
</protein>
<dbReference type="CDD" id="cd00130">
    <property type="entry name" value="PAS"/>
    <property type="match status" value="1"/>
</dbReference>
<evidence type="ECO:0000256" key="4">
    <source>
        <dbReference type="SAM" id="Phobius"/>
    </source>
</evidence>
<feature type="region of interest" description="Disordered" evidence="3">
    <location>
        <begin position="1406"/>
        <end position="1437"/>
    </location>
</feature>
<keyword evidence="1" id="KW-0157">Chromophore</keyword>
<feature type="compositionally biased region" description="Gly residues" evidence="3">
    <location>
        <begin position="914"/>
        <end position="926"/>
    </location>
</feature>
<dbReference type="InterPro" id="IPR052994">
    <property type="entry name" value="Tiny_macrocysts_regulators"/>
</dbReference>
<feature type="transmembrane region" description="Helical" evidence="4">
    <location>
        <begin position="32"/>
        <end position="54"/>
    </location>
</feature>
<feature type="region of interest" description="Disordered" evidence="3">
    <location>
        <begin position="914"/>
        <end position="947"/>
    </location>
</feature>
<dbReference type="InterPro" id="IPR057352">
    <property type="entry name" value="TPR_TmcB/C"/>
</dbReference>
<evidence type="ECO:0000256" key="1">
    <source>
        <dbReference type="ARBA" id="ARBA00022543"/>
    </source>
</evidence>
<dbReference type="Gene3D" id="3.30.450.20">
    <property type="entry name" value="PAS domain"/>
    <property type="match status" value="1"/>
</dbReference>
<proteinExistence type="predicted"/>
<dbReference type="OrthoDB" id="533766at2759"/>
<evidence type="ECO:0000256" key="2">
    <source>
        <dbReference type="ARBA" id="ARBA00022606"/>
    </source>
</evidence>
<reference evidence="6" key="1">
    <citation type="journal article" date="2020" name="bioRxiv">
        <title>Comparative genomics of Chlamydomonas.</title>
        <authorList>
            <person name="Craig R.J."/>
            <person name="Hasan A.R."/>
            <person name="Ness R.W."/>
            <person name="Keightley P.D."/>
        </authorList>
    </citation>
    <scope>NUCLEOTIDE SEQUENCE</scope>
    <source>
        <strain evidence="6">CCAP 11/70</strain>
    </source>
</reference>
<dbReference type="PANTHER" id="PTHR31600:SF2">
    <property type="entry name" value="GAMETE ENRICHED GENE 10 PROTEIN-RELATED"/>
    <property type="match status" value="1"/>
</dbReference>
<dbReference type="InterPro" id="IPR035965">
    <property type="entry name" value="PAS-like_dom_sf"/>
</dbReference>
<sequence length="2503" mass="265921">MASSDYNGGSSAGSSVSTSSRRGRKEAGEQRVVIRWVLLKILLDGWQLFTTVIMPEMGWDIDPNGTAWDIVGVLNFQWLSGLGYSVYLVVLYGMVSLLAINVGLCVWVAWCFKEQKFPVVWPIKVLRVFSSVFFQAFDVACLNLLQLGISCRYTGFVTPHMRLDLFPQYSCTSAPHLMHAIVSALSLILFVAIALLLNMAEVEVNPLSLRPMALGHSGAEVAAFGIKVLLTLTDVFLGWRRVCACANLALSLGLAWVYLRREWDDWRAVMTVVLLAGLGPAFLVGAALSWALIRQRTRSTLRALAKANPEVPLRQTYKSIDDPRDVEVVARCCRVWHEDYKLDPAAVNTAHQIIKAGLAMFPGSAFMVLLHANFMIDVLGVHQSGSRRIEDARKLSPSLMCRFIMFVRQQQATQKDAGNSANDGNSMDLLGYVEYQRKQRMVVRLHRDALQAMCNFWRALDSSTVSFTKLSKALGNIEHSVSQAQTAYRVVLESYGSSPKLVRLYGKFLETIKNDPWGAAEYFAEADRLEETKNNDGKGPLLPDGTPLGRMDEMSMAVLVINSSGEVQMANKQTHTLFGYKRGSLEGKPLAILMAPHFSRRLATQLEALVAATGLLTVPGAATGLAGTGTAGADPSAGAEAGGAGRRSSIDARGAGGRRASLEYGAPSTVPKVDPHEGVDLVVVGMHLDRVAFPVKLSIRKASGVGEDSTFLALMEPLPPQRGQVSLWVAPNGTVAACDPQFVSNFGWRPTEVQGSAITAFMDVPLPERRRSIGLEEHLDSLDVEDAWGAGLLVEHDHETASDVMKRLLAQARSDTGNGMIRPSSGHAGGKPKGGRPGVEGLVKHKYDASPCPVTITVLPGATHSQHDLPMHELRLRLVNPNPPQLLVASRKGVILHASPELAASLNDAAANGRSGGANAEGGGNAGATLGQKSGAGGTTAGGGGSSAADSLAGFTLQDFLPPPWKDTHAKLLKEITALSPPSRTPFSCRKGLMPGGGAVGPTLELRTVGGKPLYMAVAVTTSDMGGEPTHVVRMAKSSLDVALAERRVRLSVSADGRITNISKGPAAAVMSLKKSEVLGRGLWELISADAGELEAGGFPQASGPRMLTALVERSLALPGRSWRVSVSAPAEQGSDASGELGFSVVAAARAAKSSVAVMQVRLPTVEEVEAEAAATSSRANASPTPRKAMAAVVELWPTTSVMGLLQLDAEGRVAAVLEEHTRPAGLLFGLPSGNLLGEPLSALITLPLGCFSPTDLLSNRAAKKSSLKTNRKDQPVKVGPVHVLQAQHADGRPVNLDVQVVGKPEGGQAVTAILRLHAAPMMPGGGFGPSRPGTALPAGETRIMSAFGRRADATPLFLGGADSDARQGPAASRARLADSAEVLGAPSRASPLPAAALSPSLMRLATPPVAQPSPRAAPRADVSGSGAGEVAEAPAAPDVPVSPAALASKGKLADLVKSIDIGRLNTSVGGRNRPERTRRGSVALDGKAAEGGAAKDAEAAEADGTKATAAEQTEAGVTAKPRVRLPGSVHDGKGKDDADADSDLDAVLDELGRHGNKLKSAMSRPRSAAFTAFTVAPSAIVSKRSDSEDEEGSEKGSREGTRKDSEGAQNVKKWVESEGAFYANTVLIKSSDEPASAHMSDADSDGALLLVPVAHVATKERALSLAPTEGKLGLLTSATLRSGREGAALSVGGESKLATRQGPPVIEDDAASEGGQSAMSGMSAASAGAEYKRGKRFRKLARLMDSSQAQTAQQRLRRHALIVVALLAAVHVACFVLVVLAFQKQRAAMLAIGYSGASQRFMHRIIADTRSLDVITRNMTHPNLYTPADAPYFLHRIALSAEEIKVRFNSILYEQNDPASPVVILLYNTTRPVWSGNNPDGTDVFLNVSVWDFTTRFYSMARLVSQHGAEWIANGTLISTTDPGQFLLKSGADLFRASRLILDALLYQAVDAAKAVSSLQLILLGVEGAAMSCLAALYLAYLLKAVAAQRYKLYGTFLVIPVGLTRALASQNTNLLVGEDDDEDGEEDEQQLPAGDDSDHGESAPTKQKRRATLAVEEPGKKGGDRGGAHGELEVAPRTGSSATTGRGSMRRRMSSQTIGDAVTDAGGNRGAGVVAGIKRFFARRKPGVHPLPNGTVTSKRKLKHDSYETIYMLLPFLLWSVLVIAIYVTAVLDMSDIVQVVAIHSVSNFIAARTSRAVLMSQEWATSSTAAEFTVRRANVAAVLKLVRDAWYTLQLGKNAYMAAGPNVERYPMVEKGVAYASTRLRDLFYDSGACHRLPENMPCPDPSYRYYSVATAGLDTMMDQLMLALSQITLNTTSFENDFRGLADPNVDFVYNVGGKDLLDGCVEIKDAHYALMNSLFDRILVLHIILFLMLWVIFAGFVFLLLQPLLRRVTKERRRIAELMSQLPLELDVEKLVSRALLNAPAPGNAAGSSAAPGSGGGGAGAIARTISDDTALDGGGTTEASHKEATSKWKAIIRQATVAGMTSMSDPKRMQAAR</sequence>
<feature type="transmembrane region" description="Helical" evidence="4">
    <location>
        <begin position="1994"/>
        <end position="2010"/>
    </location>
</feature>
<feature type="transmembrane region" description="Helical" evidence="4">
    <location>
        <begin position="84"/>
        <end position="112"/>
    </location>
</feature>
<keyword evidence="4" id="KW-0812">Transmembrane</keyword>
<dbReference type="Pfam" id="PF25474">
    <property type="entry name" value="TPR_TmcB"/>
    <property type="match status" value="1"/>
</dbReference>
<dbReference type="PANTHER" id="PTHR31600">
    <property type="entry name" value="TINY MACROCYSTS PROTEIN B-RELATED"/>
    <property type="match status" value="1"/>
</dbReference>
<feature type="region of interest" description="Disordered" evidence="3">
    <location>
        <begin position="1582"/>
        <end position="1611"/>
    </location>
</feature>
<feature type="region of interest" description="Disordered" evidence="3">
    <location>
        <begin position="628"/>
        <end position="669"/>
    </location>
</feature>
<comment type="caution">
    <text evidence="6">The sequence shown here is derived from an EMBL/GenBank/DDBJ whole genome shotgun (WGS) entry which is preliminary data.</text>
</comment>
<evidence type="ECO:0000256" key="3">
    <source>
        <dbReference type="SAM" id="MobiDB-lite"/>
    </source>
</evidence>
<feature type="transmembrane region" description="Helical" evidence="4">
    <location>
        <begin position="271"/>
        <end position="293"/>
    </location>
</feature>
<keyword evidence="2" id="KW-0716">Sensory transduction</keyword>
<feature type="compositionally biased region" description="Gly residues" evidence="3">
    <location>
        <begin position="827"/>
        <end position="838"/>
    </location>
</feature>
<keyword evidence="4" id="KW-1133">Transmembrane helix</keyword>
<accession>A0A835Y231</accession>
<feature type="domain" description="PAS" evidence="5">
    <location>
        <begin position="551"/>
        <end position="613"/>
    </location>
</feature>
<keyword evidence="4" id="KW-0472">Membrane</keyword>
<keyword evidence="1" id="KW-0675">Receptor</keyword>
<feature type="compositionally biased region" description="Low complexity" evidence="3">
    <location>
        <begin position="2079"/>
        <end position="2089"/>
    </location>
</feature>
<keyword evidence="7" id="KW-1185">Reference proteome</keyword>
<feature type="transmembrane region" description="Helical" evidence="4">
    <location>
        <begin position="176"/>
        <end position="200"/>
    </location>
</feature>
<feature type="transmembrane region" description="Helical" evidence="4">
    <location>
        <begin position="2151"/>
        <end position="2174"/>
    </location>
</feature>
<keyword evidence="1" id="KW-0600">Photoreceptor protein</keyword>
<feature type="compositionally biased region" description="Acidic residues" evidence="3">
    <location>
        <begin position="2019"/>
        <end position="2031"/>
    </location>
</feature>
<feature type="region of interest" description="Disordered" evidence="3">
    <location>
        <begin position="2018"/>
        <end position="2106"/>
    </location>
</feature>